<protein>
    <submittedName>
        <fullName evidence="1">Uncharacterized protein</fullName>
    </submittedName>
</protein>
<reference evidence="1" key="1">
    <citation type="journal article" date="2020" name="Nature">
        <title>Giant virus diversity and host interactions through global metagenomics.</title>
        <authorList>
            <person name="Schulz F."/>
            <person name="Roux S."/>
            <person name="Paez-Espino D."/>
            <person name="Jungbluth S."/>
            <person name="Walsh D.A."/>
            <person name="Denef V.J."/>
            <person name="McMahon K.D."/>
            <person name="Konstantinidis K.T."/>
            <person name="Eloe-Fadrosh E.A."/>
            <person name="Kyrpides N.C."/>
            <person name="Woyke T."/>
        </authorList>
    </citation>
    <scope>NUCLEOTIDE SEQUENCE</scope>
    <source>
        <strain evidence="1">GVMAG-M-3300023179-62</strain>
    </source>
</reference>
<dbReference type="AlphaFoldDB" id="A0A6C0H400"/>
<dbReference type="EMBL" id="MN739859">
    <property type="protein sequence ID" value="QHT74875.1"/>
    <property type="molecule type" value="Genomic_DNA"/>
</dbReference>
<proteinExistence type="predicted"/>
<evidence type="ECO:0000313" key="1">
    <source>
        <dbReference type="EMBL" id="QHT74875.1"/>
    </source>
</evidence>
<name>A0A6C0H400_9ZZZZ</name>
<sequence>MDLQIIKEFCKTLRTDSLKNLSPEAKELLIDGSYTCLFQKYGNIKIAEIVLQYY</sequence>
<organism evidence="1">
    <name type="scientific">viral metagenome</name>
    <dbReference type="NCBI Taxonomy" id="1070528"/>
    <lineage>
        <taxon>unclassified sequences</taxon>
        <taxon>metagenomes</taxon>
        <taxon>organismal metagenomes</taxon>
    </lineage>
</organism>
<accession>A0A6C0H400</accession>